<dbReference type="OrthoDB" id="1884734at2759"/>
<comment type="caution">
    <text evidence="9">The sequence shown here is derived from an EMBL/GenBank/DDBJ whole genome shotgun (WGS) entry which is preliminary data.</text>
</comment>
<sequence length="2482" mass="275979">MASSSSGSSIPAPEAVQVLVSLLADESPIVREASIASLKDVATLNPLLVLDCCSAISRGGRRRFGNMAGVFQVMAYGVRALDKDDVDPPFMAKLAKIATAEIISSKELNADWQRAASAVLVSIGRHLPDLMMEEIFLHLPGPNSALPAMVQILADFAHADALQFTPRLKGVLSRVLPILGNVRDAHRPIFANAIKCWCQAVWQYSLDIPSHSPLDGDIMSFLNSVFELLLKVWAASRDLKVRMSSVDALGQMVGLKGGFTQTCPHNIGIVRLIYHETVLPAPALQINVLYKRDQDITFLATCSLHNLLNASILSESGPPLLDFEELTIILSTLLPVVCINNDNKEHSDFSVGLKTYNEVQHCFLTVGLIYPEDLFVFLINKCRLKEEPLTFGALCVLKHLLPRLSEAWHSKRPFLVEAVQFLIDEQNLGVRKALSELIVVMASHCYLIGPSGELFVEYLVRHCSLTDKDRSDFERSKDASGNPNIPFQYKRSEVKIGPICPTELRAICEKGLLLLTITIPEMEHILWPFLLKMIIPQAYTGAVAMVCRCISELCRHRASNSDIMLSECKARADLPNPEELFVRLVVLLHDPLAREQRASQILTVLCHLAPLFPKNITLFWQDEIPKLKAYVSDTEDLKQDPSYQETWDDMIINFFAESLDVIQDADWMRSLGNAITQQYELYTSDDEHSALLHRCFGVFLQKVTDRAYVRHKIDWMYTQANITNPTNRLGLAKAMGLVAASHLDTVLEKLKGILDNVGDSIFRRFLSFFSDDFKTEESDDIHAALALMYGYAAKYAPSTVIEARIDALVGTNMLSRLLHVRHPTAKQAVITAIDLLGRAVINAAENGSSFPLKRRDQMLDYILTLMGRDDSEGFSDSTLEFLHTQARALSACTTLVSVEPKLTIETRNHVLKATLGFFALPNDPVDVINPLINNLITLLCAILLTSGEDGRSRAEQLSHILRQIDQYVSSPVDCQRRRGCLAVHEILLKFRTVCTTANCALGCQGSCTHSKQIDRNLHRNFSNLPSAFVLPSRDALSLGDRVIMYLPRCADTNSEVRKTSAQILDQLFSIALSLPRPSTTSYGVDIEISYRALSSLEDVIAILRSDASIDPSEVFNRIISSVCILLTKSELVATLHGCTAAVCDKIKQSAEGAIQAVIEFVTRRGTELSETDVSRTTQALLMATAHVIEKHLRQETLAAAFSQHTVLSSLFLEHVISVLDQYPILKGDSEKGENPSHLVDGQMEDDILQAAIIAVTAFFRGGGKIGKKAVQQNYASVLAELTLQLGSCHGLASHGQHDPLRALLTAFQAFCECVGDLEMGKILARDGEQNENERWINLIGEIACCVSIKRPKEVQSVCVILSKSLNRHQRYQREAAAAALSEFVRYSDGFGSLLEQIVEVLCRHVSDESPTVRRLCLRGLVQIPSMQMLQYTAQVLGVILALLDDSDESVQLTAVSCLLTMLESSPKDAVDPILLSLSLRLRNLQICTNTKMRANAFAAFGALSNYGIGPQHEAFLEQVHAVIPRLVLHLHDDDVSVRQACRTTLKQIAPLLEMDGLLPLFNMHSFNHDHRTDYEGFVRDLTKQFVQHHPLRLDTYMASTIQAFDAPWPIIQANAIYFSSCMLSLSDDQHILNQYYAQVFETLVGKMSHMIPMIDIARLLAQRGIIITIVTTPHNAARFQDVVTRAVQSGLQMRVALLEFPCEEAGFPAGCENMDLLPSYGLAAQFYFATGLLQQPAEKLFEELTPEPSCIFSDMCFPWTVKIAHKFNIPRISFCGFSTFCLLCRNKIQASKVLENLSSETEYFVVPDLPDRIEATKAQLPSGTPSMSGFFDKIAAAELERFGIILNTFEELEPAYIEAYKKTAKVWCIGPASLCNKDDLDKVQRGNKASIDEQHCLKWLDSWEPSSVVYACLGSLCNLVCEQLIELGLALEASNNPFIWVVRGCSQSEALEKWISESGFEERTKGRSLFIRGWAPQTLILSHRAVGGFLTHCGWNSTLEGICAGLPLITWPLFGDQFLNEKLVVQVLKIAVSVGVEYPVKWGEEEKIGVLVKRENVTKAIEEVMDGEESEGRRERAREFGEMAKRAVEGGSSHVNVTQLIQDIMQRGIICSISMDSHKENQQIHFVLFPFMAQGHMIPMIDIARLLAQQGIIITILTTPRNAARYQTVITRANDSGLLIRLIQLKFPSEEAGLPEGCENVDMLPSYGLAMTFFAATGLLQPQVEQVFEEMTPKPNCIISDMCLPWTIHIASKFHIPRLSFGGTCCLSFLVIHNLNVSNILENVTSDSEYIVLPEMPDRIVMTKAQLPAGAVTQNVKEYNDHMVAAEMASYGMIVNSFEELEPAYFKAYKKARKDKVWCIGPVSLCNKDDLDKAQRGNKAAIDAHHCSDWLDCRESGSVVYACLGSLCNLVSEQLMELGLGLEASNKPFIWVVRGCSQTEELKTWITESGFEERTNLCGLRNLKVSLFCVAYLCGNLMRVNL</sequence>
<dbReference type="Gene3D" id="1.25.10.10">
    <property type="entry name" value="Leucine-rich Repeat Variant"/>
    <property type="match status" value="3"/>
</dbReference>
<keyword evidence="3" id="KW-0808">Transferase</keyword>
<keyword evidence="10" id="KW-1185">Reference proteome</keyword>
<dbReference type="InterPro" id="IPR002213">
    <property type="entry name" value="UDP_glucos_trans"/>
</dbReference>
<dbReference type="GO" id="GO:0008194">
    <property type="term" value="F:UDP-glycosyltransferase activity"/>
    <property type="evidence" value="ECO:0007669"/>
    <property type="project" value="InterPro"/>
</dbReference>
<evidence type="ECO:0000313" key="9">
    <source>
        <dbReference type="EMBL" id="KAB2620800.1"/>
    </source>
</evidence>
<dbReference type="PANTHER" id="PTHR23120">
    <property type="entry name" value="MAESTRO-RELATED HEAT DOMAIN-CONTAINING"/>
    <property type="match status" value="1"/>
</dbReference>
<dbReference type="CDD" id="cd03784">
    <property type="entry name" value="GT1_Gtf-like"/>
    <property type="match status" value="2"/>
</dbReference>
<dbReference type="Pfam" id="PF23210">
    <property type="entry name" value="HEAT_Maestro_2"/>
    <property type="match status" value="1"/>
</dbReference>
<reference evidence="9 10" key="2">
    <citation type="submission" date="2019-11" db="EMBL/GenBank/DDBJ databases">
        <title>A de novo genome assembly of a pear dwarfing rootstock.</title>
        <authorList>
            <person name="Wang F."/>
            <person name="Wang J."/>
            <person name="Li S."/>
            <person name="Zhang Y."/>
            <person name="Fang M."/>
            <person name="Ma L."/>
            <person name="Zhao Y."/>
            <person name="Jiang S."/>
        </authorList>
    </citation>
    <scope>NUCLEOTIDE SEQUENCE [LARGE SCALE GENOMIC DNA]</scope>
    <source>
        <strain evidence="9">S2</strain>
        <tissue evidence="9">Leaf</tissue>
    </source>
</reference>
<dbReference type="GO" id="GO:0046527">
    <property type="term" value="F:glucosyltransferase activity"/>
    <property type="evidence" value="ECO:0007669"/>
    <property type="project" value="UniProtKB-ARBA"/>
</dbReference>
<evidence type="ECO:0000256" key="4">
    <source>
        <dbReference type="ARBA" id="ARBA00022737"/>
    </source>
</evidence>
<accession>A0A5N5H611</accession>
<evidence type="ECO:0000259" key="7">
    <source>
        <dbReference type="Pfam" id="PF23221"/>
    </source>
</evidence>
<dbReference type="InterPro" id="IPR011989">
    <property type="entry name" value="ARM-like"/>
</dbReference>
<dbReference type="InterPro" id="IPR055408">
    <property type="entry name" value="HEAT_MROH2B-like"/>
</dbReference>
<dbReference type="EMBL" id="SMOL01000291">
    <property type="protein sequence ID" value="KAB2620800.1"/>
    <property type="molecule type" value="Genomic_DNA"/>
</dbReference>
<dbReference type="PROSITE" id="PS00375">
    <property type="entry name" value="UDPGT"/>
    <property type="match status" value="1"/>
</dbReference>
<dbReference type="FunFam" id="3.40.50.2000:FF:000071">
    <property type="entry name" value="Glycosyltransferase"/>
    <property type="match status" value="2"/>
</dbReference>
<dbReference type="SUPFAM" id="SSF53756">
    <property type="entry name" value="UDP-Glycosyltransferase/glycogen phosphorylase"/>
    <property type="match status" value="2"/>
</dbReference>
<protein>
    <submittedName>
        <fullName evidence="9">Protein SHOOT GRAVITROPISM 6</fullName>
    </submittedName>
</protein>
<dbReference type="Pfam" id="PF23227">
    <property type="entry name" value="HEAT_MROH2B_C"/>
    <property type="match status" value="1"/>
</dbReference>
<dbReference type="Pfam" id="PF00201">
    <property type="entry name" value="UDPGT"/>
    <property type="match status" value="1"/>
</dbReference>
<reference evidence="9 10" key="1">
    <citation type="submission" date="2019-09" db="EMBL/GenBank/DDBJ databases">
        <authorList>
            <person name="Ou C."/>
        </authorList>
    </citation>
    <scope>NUCLEOTIDE SEQUENCE [LARGE SCALE GENOMIC DNA]</scope>
    <source>
        <strain evidence="9">S2</strain>
        <tissue evidence="9">Leaf</tissue>
    </source>
</reference>
<dbReference type="InterPro" id="IPR055406">
    <property type="entry name" value="HEAT_Maestro"/>
</dbReference>
<dbReference type="InterPro" id="IPR056282">
    <property type="entry name" value="MROH2B-like_N_HEAT"/>
</dbReference>
<keyword evidence="4" id="KW-0677">Repeat</keyword>
<name>A0A5N5H611_9ROSA</name>
<proteinExistence type="inferred from homology"/>
<feature type="domain" description="MROH2B-like HEAT-repeats" evidence="6">
    <location>
        <begin position="289"/>
        <end position="916"/>
    </location>
</feature>
<dbReference type="SUPFAM" id="SSF48371">
    <property type="entry name" value="ARM repeat"/>
    <property type="match status" value="3"/>
</dbReference>
<dbReference type="InterPro" id="IPR035595">
    <property type="entry name" value="UDP_glycos_trans_CS"/>
</dbReference>
<evidence type="ECO:0000259" key="8">
    <source>
        <dbReference type="Pfam" id="PF23227"/>
    </source>
</evidence>
<organism evidence="9 10">
    <name type="scientific">Pyrus ussuriensis x Pyrus communis</name>
    <dbReference type="NCBI Taxonomy" id="2448454"/>
    <lineage>
        <taxon>Eukaryota</taxon>
        <taxon>Viridiplantae</taxon>
        <taxon>Streptophyta</taxon>
        <taxon>Embryophyta</taxon>
        <taxon>Tracheophyta</taxon>
        <taxon>Spermatophyta</taxon>
        <taxon>Magnoliopsida</taxon>
        <taxon>eudicotyledons</taxon>
        <taxon>Gunneridae</taxon>
        <taxon>Pentapetalae</taxon>
        <taxon>rosids</taxon>
        <taxon>fabids</taxon>
        <taxon>Rosales</taxon>
        <taxon>Rosaceae</taxon>
        <taxon>Amygdaloideae</taxon>
        <taxon>Maleae</taxon>
        <taxon>Pyrus</taxon>
    </lineage>
</organism>
<evidence type="ECO:0000313" key="10">
    <source>
        <dbReference type="Proteomes" id="UP000327157"/>
    </source>
</evidence>
<comment type="similarity">
    <text evidence="1">Belongs to the UDP-glycosyltransferase family.</text>
</comment>
<evidence type="ECO:0000256" key="1">
    <source>
        <dbReference type="ARBA" id="ARBA00009995"/>
    </source>
</evidence>
<dbReference type="InterPro" id="IPR021133">
    <property type="entry name" value="HEAT_type_2"/>
</dbReference>
<gene>
    <name evidence="9" type="ORF">D8674_041298</name>
</gene>
<feature type="domain" description="MROH2B-like N-terminal HEAT-repeats" evidence="7">
    <location>
        <begin position="46"/>
        <end position="253"/>
    </location>
</feature>
<feature type="repeat" description="HEAT" evidence="5">
    <location>
        <begin position="1522"/>
        <end position="1560"/>
    </location>
</feature>
<keyword evidence="2" id="KW-0328">Glycosyltransferase</keyword>
<dbReference type="InterPro" id="IPR016024">
    <property type="entry name" value="ARM-type_fold"/>
</dbReference>
<dbReference type="Gene3D" id="3.40.50.2000">
    <property type="entry name" value="Glycogen Phosphorylase B"/>
    <property type="match status" value="4"/>
</dbReference>
<dbReference type="PROSITE" id="PS50077">
    <property type="entry name" value="HEAT_REPEAT"/>
    <property type="match status" value="1"/>
</dbReference>
<dbReference type="Proteomes" id="UP000327157">
    <property type="component" value="Unassembled WGS sequence"/>
</dbReference>
<dbReference type="GO" id="GO:0005737">
    <property type="term" value="C:cytoplasm"/>
    <property type="evidence" value="ECO:0007669"/>
    <property type="project" value="TreeGrafter"/>
</dbReference>
<feature type="domain" description="Maestro/Maestro-like HEAT-repeats" evidence="8">
    <location>
        <begin position="1397"/>
        <end position="1644"/>
    </location>
</feature>
<dbReference type="PANTHER" id="PTHR23120:SF0">
    <property type="entry name" value="MAESTRO HEAT-LIKE REPEAT FAMILY MEMBER 1"/>
    <property type="match status" value="1"/>
</dbReference>
<evidence type="ECO:0000256" key="5">
    <source>
        <dbReference type="PROSITE-ProRule" id="PRU00103"/>
    </source>
</evidence>
<dbReference type="FunFam" id="3.40.50.2000:FF:000047">
    <property type="entry name" value="Glycosyltransferase"/>
    <property type="match status" value="1"/>
</dbReference>
<dbReference type="Pfam" id="PF23221">
    <property type="entry name" value="HEAT_MROH2B_1st"/>
    <property type="match status" value="1"/>
</dbReference>
<evidence type="ECO:0000259" key="6">
    <source>
        <dbReference type="Pfam" id="PF23210"/>
    </source>
</evidence>
<evidence type="ECO:0000256" key="3">
    <source>
        <dbReference type="ARBA" id="ARBA00022679"/>
    </source>
</evidence>
<evidence type="ECO:0000256" key="2">
    <source>
        <dbReference type="ARBA" id="ARBA00022676"/>
    </source>
</evidence>
<dbReference type="InterPro" id="IPR045206">
    <property type="entry name" value="Maestro_heat-like_prot"/>
</dbReference>